<gene>
    <name evidence="1" type="ORF">SAMN05443248_0533</name>
</gene>
<dbReference type="EMBL" id="LT670817">
    <property type="protein sequence ID" value="SHG16874.1"/>
    <property type="molecule type" value="Genomic_DNA"/>
</dbReference>
<organism evidence="1 2">
    <name type="scientific">Bradyrhizobium erythrophlei</name>
    <dbReference type="NCBI Taxonomy" id="1437360"/>
    <lineage>
        <taxon>Bacteria</taxon>
        <taxon>Pseudomonadati</taxon>
        <taxon>Pseudomonadota</taxon>
        <taxon>Alphaproteobacteria</taxon>
        <taxon>Hyphomicrobiales</taxon>
        <taxon>Nitrobacteraceae</taxon>
        <taxon>Bradyrhizobium</taxon>
    </lineage>
</organism>
<proteinExistence type="predicted"/>
<reference evidence="1 2" key="1">
    <citation type="submission" date="2016-11" db="EMBL/GenBank/DDBJ databases">
        <authorList>
            <person name="Jaros S."/>
            <person name="Januszkiewicz K."/>
            <person name="Wedrychowicz H."/>
        </authorList>
    </citation>
    <scope>NUCLEOTIDE SEQUENCE [LARGE SCALE GENOMIC DNA]</scope>
    <source>
        <strain evidence="1 2">GAS138</strain>
    </source>
</reference>
<evidence type="ECO:0000313" key="1">
    <source>
        <dbReference type="EMBL" id="SHG16874.1"/>
    </source>
</evidence>
<dbReference type="AlphaFoldDB" id="A0A1M5HLP1"/>
<evidence type="ECO:0000313" key="2">
    <source>
        <dbReference type="Proteomes" id="UP000189796"/>
    </source>
</evidence>
<sequence length="72" mass="8063">MYLFGRKSLGAELRGFCAFARVSTAELRRTRVRKEHTPGRFRSSGRACGRMSLAWLLPSERSGPCFMGPAAR</sequence>
<protein>
    <submittedName>
        <fullName evidence="1">Uncharacterized protein</fullName>
    </submittedName>
</protein>
<dbReference type="Proteomes" id="UP000189796">
    <property type="component" value="Chromosome I"/>
</dbReference>
<accession>A0A1M5HLP1</accession>
<name>A0A1M5HLP1_9BRAD</name>